<feature type="region of interest" description="Disordered" evidence="1">
    <location>
        <begin position="124"/>
        <end position="171"/>
    </location>
</feature>
<reference evidence="2" key="1">
    <citation type="journal article" date="2023" name="Science">
        <title>Genome structures resolve the early diversification of teleost fishes.</title>
        <authorList>
            <person name="Parey E."/>
            <person name="Louis A."/>
            <person name="Montfort J."/>
            <person name="Bouchez O."/>
            <person name="Roques C."/>
            <person name="Iampietro C."/>
            <person name="Lluch J."/>
            <person name="Castinel A."/>
            <person name="Donnadieu C."/>
            <person name="Desvignes T."/>
            <person name="Floi Bucao C."/>
            <person name="Jouanno E."/>
            <person name="Wen M."/>
            <person name="Mejri S."/>
            <person name="Dirks R."/>
            <person name="Jansen H."/>
            <person name="Henkel C."/>
            <person name="Chen W.J."/>
            <person name="Zahm M."/>
            <person name="Cabau C."/>
            <person name="Klopp C."/>
            <person name="Thompson A.W."/>
            <person name="Robinson-Rechavi M."/>
            <person name="Braasch I."/>
            <person name="Lecointre G."/>
            <person name="Bobe J."/>
            <person name="Postlethwait J.H."/>
            <person name="Berthelot C."/>
            <person name="Roest Crollius H."/>
            <person name="Guiguen Y."/>
        </authorList>
    </citation>
    <scope>NUCLEOTIDE SEQUENCE</scope>
    <source>
        <strain evidence="2">Concon-B</strain>
    </source>
</reference>
<protein>
    <submittedName>
        <fullName evidence="2">Uncharacterized protein</fullName>
    </submittedName>
</protein>
<gene>
    <name evidence="2" type="ORF">COCON_G00103530</name>
</gene>
<evidence type="ECO:0000313" key="2">
    <source>
        <dbReference type="EMBL" id="KAJ8271494.1"/>
    </source>
</evidence>
<dbReference type="AlphaFoldDB" id="A0A9Q1DID3"/>
<dbReference type="Proteomes" id="UP001152803">
    <property type="component" value="Unassembled WGS sequence"/>
</dbReference>
<name>A0A9Q1DID3_CONCO</name>
<sequence length="171" mass="18907">MLRLGWLSPPGAATRTAADANTNRSDRSTPSQAPRSRKRKARYDFQAPLGLDPVQQRAEEGLRHYATGRQQRDHGRGPLCSLLERAWMTWRVVPAQSSSSFQALSHRSETTPGGNWKTAVTHFPSMPPSPPTAPRWPDPLNGGTLFRLAPVPPDGSNQPFRSKRGDSLITF</sequence>
<organism evidence="2 3">
    <name type="scientific">Conger conger</name>
    <name type="common">Conger eel</name>
    <name type="synonym">Muraena conger</name>
    <dbReference type="NCBI Taxonomy" id="82655"/>
    <lineage>
        <taxon>Eukaryota</taxon>
        <taxon>Metazoa</taxon>
        <taxon>Chordata</taxon>
        <taxon>Craniata</taxon>
        <taxon>Vertebrata</taxon>
        <taxon>Euteleostomi</taxon>
        <taxon>Actinopterygii</taxon>
        <taxon>Neopterygii</taxon>
        <taxon>Teleostei</taxon>
        <taxon>Anguilliformes</taxon>
        <taxon>Congridae</taxon>
        <taxon>Conger</taxon>
    </lineage>
</organism>
<proteinExistence type="predicted"/>
<keyword evidence="3" id="KW-1185">Reference proteome</keyword>
<comment type="caution">
    <text evidence="2">The sequence shown here is derived from an EMBL/GenBank/DDBJ whole genome shotgun (WGS) entry which is preliminary data.</text>
</comment>
<evidence type="ECO:0000256" key="1">
    <source>
        <dbReference type="SAM" id="MobiDB-lite"/>
    </source>
</evidence>
<dbReference type="EMBL" id="JAFJMO010000007">
    <property type="protein sequence ID" value="KAJ8271494.1"/>
    <property type="molecule type" value="Genomic_DNA"/>
</dbReference>
<feature type="compositionally biased region" description="Pro residues" evidence="1">
    <location>
        <begin position="125"/>
        <end position="137"/>
    </location>
</feature>
<feature type="region of interest" description="Disordered" evidence="1">
    <location>
        <begin position="1"/>
        <end position="47"/>
    </location>
</feature>
<accession>A0A9Q1DID3</accession>
<feature type="compositionally biased region" description="Low complexity" evidence="1">
    <location>
        <begin position="12"/>
        <end position="23"/>
    </location>
</feature>
<evidence type="ECO:0000313" key="3">
    <source>
        <dbReference type="Proteomes" id="UP001152803"/>
    </source>
</evidence>